<gene>
    <name evidence="1" type="ORF">N4T56_15175</name>
</gene>
<dbReference type="Proteomes" id="UP001431192">
    <property type="component" value="Unassembled WGS sequence"/>
</dbReference>
<name>A0ABT2P6M5_9GAMM</name>
<dbReference type="EMBL" id="JAODOQ010000001">
    <property type="protein sequence ID" value="MCT8987559.1"/>
    <property type="molecule type" value="Genomic_DNA"/>
</dbReference>
<reference evidence="1" key="1">
    <citation type="submission" date="2022-09" db="EMBL/GenBank/DDBJ databases">
        <title>Shewanella sp. KJ10-1 sp.nov, isolated from marine algae.</title>
        <authorList>
            <person name="Butt M."/>
            <person name="Lee J.K."/>
            <person name="Kim J.M."/>
            <person name="Choi D.G."/>
        </authorList>
    </citation>
    <scope>NUCLEOTIDE SEQUENCE</scope>
    <source>
        <strain evidence="1">KJ10-1</strain>
    </source>
</reference>
<accession>A0ABT2P6M5</accession>
<sequence length="173" mass="19774">MLVKVSGKPDKSMISNNAKDAAYIIAALSEFVGIEEYIKEVYPNLPKAEYRIYKSVNPIFHLIKILRNYNVHISHSTLEQKPMMVRTLLDESQEFEVQVKYISNLSTAELRRLSSTKDYSDSQLEMLVECFDKEQHEFGVTTLIMQAALEYSEQIEKSLSLNKCKPSNGAVCL</sequence>
<dbReference type="RefSeq" id="WP_261733813.1">
    <property type="nucleotide sequence ID" value="NZ_JAODOQ010000001.1"/>
</dbReference>
<organism evidence="1 2">
    <name type="scientific">Shewanella phaeophyticola</name>
    <dbReference type="NCBI Taxonomy" id="2978345"/>
    <lineage>
        <taxon>Bacteria</taxon>
        <taxon>Pseudomonadati</taxon>
        <taxon>Pseudomonadota</taxon>
        <taxon>Gammaproteobacteria</taxon>
        <taxon>Alteromonadales</taxon>
        <taxon>Shewanellaceae</taxon>
        <taxon>Shewanella</taxon>
    </lineage>
</organism>
<evidence type="ECO:0008006" key="3">
    <source>
        <dbReference type="Google" id="ProtNLM"/>
    </source>
</evidence>
<evidence type="ECO:0000313" key="1">
    <source>
        <dbReference type="EMBL" id="MCT8987559.1"/>
    </source>
</evidence>
<protein>
    <recommendedName>
        <fullName evidence="3">Transposase</fullName>
    </recommendedName>
</protein>
<keyword evidence="2" id="KW-1185">Reference proteome</keyword>
<evidence type="ECO:0000313" key="2">
    <source>
        <dbReference type="Proteomes" id="UP001431192"/>
    </source>
</evidence>
<comment type="caution">
    <text evidence="1">The sequence shown here is derived from an EMBL/GenBank/DDBJ whole genome shotgun (WGS) entry which is preliminary data.</text>
</comment>
<proteinExistence type="predicted"/>